<dbReference type="RefSeq" id="WP_173200475.1">
    <property type="nucleotide sequence ID" value="NZ_JABFCX010000003.1"/>
</dbReference>
<comment type="function">
    <text evidence="7 8">Key enzyme in folate metabolism. Catalyzes an essential reaction for de novo glycine and purine synthesis, and for DNA precursor synthesis.</text>
</comment>
<evidence type="ECO:0000256" key="7">
    <source>
        <dbReference type="ARBA" id="ARBA00025067"/>
    </source>
</evidence>
<dbReference type="PIRSF" id="PIRSF000194">
    <property type="entry name" value="DHFR"/>
    <property type="match status" value="1"/>
</dbReference>
<comment type="caution">
    <text evidence="11">The sequence shown here is derived from an EMBL/GenBank/DDBJ whole genome shotgun (WGS) entry which is preliminary data.</text>
</comment>
<evidence type="ECO:0000259" key="10">
    <source>
        <dbReference type="PROSITE" id="PS51330"/>
    </source>
</evidence>
<keyword evidence="5 8" id="KW-0521">NADP</keyword>
<dbReference type="PANTHER" id="PTHR48069:SF3">
    <property type="entry name" value="DIHYDROFOLATE REDUCTASE"/>
    <property type="match status" value="1"/>
</dbReference>
<keyword evidence="4 8" id="KW-0554">One-carbon metabolism</keyword>
<evidence type="ECO:0000256" key="5">
    <source>
        <dbReference type="ARBA" id="ARBA00022857"/>
    </source>
</evidence>
<dbReference type="GO" id="GO:0005829">
    <property type="term" value="C:cytosol"/>
    <property type="evidence" value="ECO:0007669"/>
    <property type="project" value="TreeGrafter"/>
</dbReference>
<evidence type="ECO:0000256" key="8">
    <source>
        <dbReference type="PIRNR" id="PIRNR000194"/>
    </source>
</evidence>
<dbReference type="Gene3D" id="3.40.430.10">
    <property type="entry name" value="Dihydrofolate Reductase, subunit A"/>
    <property type="match status" value="1"/>
</dbReference>
<sequence>MSGPVRIALVAAQSENSVIGKDGNLPWTMKSDLKWFKSITTGKPVVMGRKTFESLGKPLPNRTNIVVTRQGDYEVEGALVVHGIDRALRIAEMDAQQNGQEELCVIGGGEIYAETLPRASRIYLTVVETELEGDTRFPELDREEWQVTEAARIEKSDKDDHDARIEVWARATPEQEPGL</sequence>
<dbReference type="PANTHER" id="PTHR48069">
    <property type="entry name" value="DIHYDROFOLATE REDUCTASE"/>
    <property type="match status" value="1"/>
</dbReference>
<accession>A0A7Y3W680</accession>
<dbReference type="PROSITE" id="PS51330">
    <property type="entry name" value="DHFR_2"/>
    <property type="match status" value="1"/>
</dbReference>
<dbReference type="Proteomes" id="UP000536835">
    <property type="component" value="Unassembled WGS sequence"/>
</dbReference>
<dbReference type="CDD" id="cd00209">
    <property type="entry name" value="DHFR"/>
    <property type="match status" value="1"/>
</dbReference>
<dbReference type="AlphaFoldDB" id="A0A7Y3W680"/>
<dbReference type="GO" id="GO:0070401">
    <property type="term" value="F:NADP+ binding"/>
    <property type="evidence" value="ECO:0007669"/>
    <property type="project" value="UniProtKB-ARBA"/>
</dbReference>
<evidence type="ECO:0000256" key="1">
    <source>
        <dbReference type="ARBA" id="ARBA00004903"/>
    </source>
</evidence>
<dbReference type="FunFam" id="3.40.430.10:FF:000001">
    <property type="entry name" value="Dihydrofolate reductase"/>
    <property type="match status" value="1"/>
</dbReference>
<comment type="pathway">
    <text evidence="1 8">Cofactor biosynthesis; tetrahydrofolate biosynthesis; 5,6,7,8-tetrahydrofolate from 7,8-dihydrofolate: step 1/1.</text>
</comment>
<feature type="domain" description="DHFR" evidence="10">
    <location>
        <begin position="6"/>
        <end position="170"/>
    </location>
</feature>
<dbReference type="PRINTS" id="PR00070">
    <property type="entry name" value="DHFR"/>
</dbReference>
<comment type="similarity">
    <text evidence="2 8 9">Belongs to the dihydrofolate reductase family.</text>
</comment>
<evidence type="ECO:0000256" key="2">
    <source>
        <dbReference type="ARBA" id="ARBA00009539"/>
    </source>
</evidence>
<dbReference type="InterPro" id="IPR017925">
    <property type="entry name" value="DHFR_CS"/>
</dbReference>
<evidence type="ECO:0000256" key="3">
    <source>
        <dbReference type="ARBA" id="ARBA00012856"/>
    </source>
</evidence>
<dbReference type="EMBL" id="JABFCX010000003">
    <property type="protein sequence ID" value="NNU17243.1"/>
    <property type="molecule type" value="Genomic_DNA"/>
</dbReference>
<evidence type="ECO:0000313" key="11">
    <source>
        <dbReference type="EMBL" id="NNU17243.1"/>
    </source>
</evidence>
<dbReference type="GO" id="GO:0046654">
    <property type="term" value="P:tetrahydrofolate biosynthetic process"/>
    <property type="evidence" value="ECO:0007669"/>
    <property type="project" value="UniProtKB-UniPathway"/>
</dbReference>
<dbReference type="InterPro" id="IPR012259">
    <property type="entry name" value="DHFR"/>
</dbReference>
<evidence type="ECO:0000256" key="6">
    <source>
        <dbReference type="ARBA" id="ARBA00023002"/>
    </source>
</evidence>
<dbReference type="GO" id="GO:0004146">
    <property type="term" value="F:dihydrofolate reductase activity"/>
    <property type="evidence" value="ECO:0007669"/>
    <property type="project" value="UniProtKB-EC"/>
</dbReference>
<comment type="catalytic activity">
    <reaction evidence="8">
        <text>(6S)-5,6,7,8-tetrahydrofolate + NADP(+) = 7,8-dihydrofolate + NADPH + H(+)</text>
        <dbReference type="Rhea" id="RHEA:15009"/>
        <dbReference type="ChEBI" id="CHEBI:15378"/>
        <dbReference type="ChEBI" id="CHEBI:57451"/>
        <dbReference type="ChEBI" id="CHEBI:57453"/>
        <dbReference type="ChEBI" id="CHEBI:57783"/>
        <dbReference type="ChEBI" id="CHEBI:58349"/>
        <dbReference type="EC" id="1.5.1.3"/>
    </reaction>
</comment>
<proteinExistence type="inferred from homology"/>
<dbReference type="EC" id="1.5.1.3" evidence="3 8"/>
<dbReference type="InterPro" id="IPR001796">
    <property type="entry name" value="DHFR_dom"/>
</dbReference>
<dbReference type="GO" id="GO:0046452">
    <property type="term" value="P:dihydrofolate metabolic process"/>
    <property type="evidence" value="ECO:0007669"/>
    <property type="project" value="TreeGrafter"/>
</dbReference>
<dbReference type="SUPFAM" id="SSF53597">
    <property type="entry name" value="Dihydrofolate reductase-like"/>
    <property type="match status" value="1"/>
</dbReference>
<dbReference type="Pfam" id="PF00186">
    <property type="entry name" value="DHFR_1"/>
    <property type="match status" value="1"/>
</dbReference>
<reference evidence="11 12" key="1">
    <citation type="submission" date="2020-05" db="EMBL/GenBank/DDBJ databases">
        <title>Parvularcula mediterraneae sp. nov., isolated from polypropylene straw from shallow seawater of the seashore of Laganas in Zakynthos island, Greece.</title>
        <authorList>
            <person name="Szabo I."/>
            <person name="Al-Omari J."/>
            <person name="Rado J."/>
            <person name="Szerdahelyi G.S."/>
        </authorList>
    </citation>
    <scope>NUCLEOTIDE SEQUENCE [LARGE SCALE GENOMIC DNA]</scope>
    <source>
        <strain evidence="11 12">ZS-1/3</strain>
    </source>
</reference>
<protein>
    <recommendedName>
        <fullName evidence="3 8">Dihydrofolate reductase</fullName>
        <ecNumber evidence="3 8">1.5.1.3</ecNumber>
    </recommendedName>
</protein>
<dbReference type="InterPro" id="IPR024072">
    <property type="entry name" value="DHFR-like_dom_sf"/>
</dbReference>
<organism evidence="11 12">
    <name type="scientific">Parvularcula mediterranea</name>
    <dbReference type="NCBI Taxonomy" id="2732508"/>
    <lineage>
        <taxon>Bacteria</taxon>
        <taxon>Pseudomonadati</taxon>
        <taxon>Pseudomonadota</taxon>
        <taxon>Alphaproteobacteria</taxon>
        <taxon>Parvularculales</taxon>
        <taxon>Parvularculaceae</taxon>
        <taxon>Parvularcula</taxon>
    </lineage>
</organism>
<dbReference type="GO" id="GO:0046655">
    <property type="term" value="P:folic acid metabolic process"/>
    <property type="evidence" value="ECO:0007669"/>
    <property type="project" value="TreeGrafter"/>
</dbReference>
<keyword evidence="6 8" id="KW-0560">Oxidoreductase</keyword>
<dbReference type="UniPathway" id="UPA00077">
    <property type="reaction ID" value="UER00158"/>
</dbReference>
<dbReference type="PROSITE" id="PS00075">
    <property type="entry name" value="DHFR_1"/>
    <property type="match status" value="1"/>
</dbReference>
<gene>
    <name evidence="11" type="ORF">HK107_13005</name>
</gene>
<dbReference type="GO" id="GO:0006730">
    <property type="term" value="P:one-carbon metabolic process"/>
    <property type="evidence" value="ECO:0007669"/>
    <property type="project" value="UniProtKB-KW"/>
</dbReference>
<evidence type="ECO:0000256" key="9">
    <source>
        <dbReference type="RuleBase" id="RU004474"/>
    </source>
</evidence>
<evidence type="ECO:0000313" key="12">
    <source>
        <dbReference type="Proteomes" id="UP000536835"/>
    </source>
</evidence>
<evidence type="ECO:0000256" key="4">
    <source>
        <dbReference type="ARBA" id="ARBA00022563"/>
    </source>
</evidence>
<keyword evidence="12" id="KW-1185">Reference proteome</keyword>
<name>A0A7Y3W680_9PROT</name>